<dbReference type="Proteomes" id="UP000634136">
    <property type="component" value="Unassembled WGS sequence"/>
</dbReference>
<dbReference type="AlphaFoldDB" id="A0A834W4V7"/>
<dbReference type="SMART" id="SM00367">
    <property type="entry name" value="LRR_CC"/>
    <property type="match status" value="2"/>
</dbReference>
<dbReference type="OrthoDB" id="10044893at2759"/>
<proteinExistence type="predicted"/>
<dbReference type="GO" id="GO:0005737">
    <property type="term" value="C:cytoplasm"/>
    <property type="evidence" value="ECO:0007669"/>
    <property type="project" value="TreeGrafter"/>
</dbReference>
<keyword evidence="2" id="KW-1185">Reference proteome</keyword>
<gene>
    <name evidence="1" type="ORF">G2W53_035381</name>
</gene>
<dbReference type="SUPFAM" id="SSF81383">
    <property type="entry name" value="F-box domain"/>
    <property type="match status" value="1"/>
</dbReference>
<accession>A0A834W4V7</accession>
<organism evidence="1 2">
    <name type="scientific">Senna tora</name>
    <dbReference type="NCBI Taxonomy" id="362788"/>
    <lineage>
        <taxon>Eukaryota</taxon>
        <taxon>Viridiplantae</taxon>
        <taxon>Streptophyta</taxon>
        <taxon>Embryophyta</taxon>
        <taxon>Tracheophyta</taxon>
        <taxon>Spermatophyta</taxon>
        <taxon>Magnoliopsida</taxon>
        <taxon>eudicotyledons</taxon>
        <taxon>Gunneridae</taxon>
        <taxon>Pentapetalae</taxon>
        <taxon>rosids</taxon>
        <taxon>fabids</taxon>
        <taxon>Fabales</taxon>
        <taxon>Fabaceae</taxon>
        <taxon>Caesalpinioideae</taxon>
        <taxon>Cassia clade</taxon>
        <taxon>Senna</taxon>
    </lineage>
</organism>
<comment type="caution">
    <text evidence="1">The sequence shown here is derived from an EMBL/GenBank/DDBJ whole genome shotgun (WGS) entry which is preliminary data.</text>
</comment>
<evidence type="ECO:0000313" key="1">
    <source>
        <dbReference type="EMBL" id="KAF7808638.1"/>
    </source>
</evidence>
<sequence>MDGEEEDCSCSKPSSPPHEALFLVLPYLPVCELLAISQVCLSLRDAVNKDVLPWLNLLVQSPLSSHLSDDVLFKLSSRANGGLKTLALMNCSKVTDSGLLRVVQENPFLNKLYIPSCTNITPEGVLRAVKLLSQGSPSLSTIRINGIHNLNKQHLDTLTSYLKSNHQPLQQPMYYHRRSNMSAFKHGEDETPARTIDLEMCPKCLEPRMVYDCPRETCKMKKKKKKGETEMGEEWCRACHFCIPRCEDCGICVGYGEMEESACEDSLCGECWLKLPKCNFCNKPYCKQHTDWWCRFSESRFICRVCNEEYLGYMPSNDVF</sequence>
<dbReference type="EMBL" id="JAAIUW010000011">
    <property type="protein sequence ID" value="KAF7808638.1"/>
    <property type="molecule type" value="Genomic_DNA"/>
</dbReference>
<dbReference type="SUPFAM" id="SSF52047">
    <property type="entry name" value="RNI-like"/>
    <property type="match status" value="1"/>
</dbReference>
<dbReference type="InterPro" id="IPR006553">
    <property type="entry name" value="Leu-rich_rpt_Cys-con_subtyp"/>
</dbReference>
<reference evidence="1" key="1">
    <citation type="submission" date="2020-09" db="EMBL/GenBank/DDBJ databases">
        <title>Genome-Enabled Discovery of Anthraquinone Biosynthesis in Senna tora.</title>
        <authorList>
            <person name="Kang S.-H."/>
            <person name="Pandey R.P."/>
            <person name="Lee C.-M."/>
            <person name="Sim J.-S."/>
            <person name="Jeong J.-T."/>
            <person name="Choi B.-S."/>
            <person name="Jung M."/>
            <person name="Ginzburg D."/>
            <person name="Zhao K."/>
            <person name="Won S.Y."/>
            <person name="Oh T.-J."/>
            <person name="Yu Y."/>
            <person name="Kim N.-H."/>
            <person name="Lee O.R."/>
            <person name="Lee T.-H."/>
            <person name="Bashyal P."/>
            <person name="Kim T.-S."/>
            <person name="Lee W.-H."/>
            <person name="Kawkins C."/>
            <person name="Kim C.-K."/>
            <person name="Kim J.S."/>
            <person name="Ahn B.O."/>
            <person name="Rhee S.Y."/>
            <person name="Sohng J.K."/>
        </authorList>
    </citation>
    <scope>NUCLEOTIDE SEQUENCE</scope>
    <source>
        <tissue evidence="1">Leaf</tissue>
    </source>
</reference>
<dbReference type="InterPro" id="IPR036047">
    <property type="entry name" value="F-box-like_dom_sf"/>
</dbReference>
<dbReference type="Gene3D" id="3.80.10.10">
    <property type="entry name" value="Ribonuclease Inhibitor"/>
    <property type="match status" value="1"/>
</dbReference>
<name>A0A834W4V7_9FABA</name>
<dbReference type="PANTHER" id="PTHR13382">
    <property type="entry name" value="MITOCHONDRIAL ATP SYNTHASE COUPLING FACTOR B"/>
    <property type="match status" value="1"/>
</dbReference>
<protein>
    <submittedName>
        <fullName evidence="1">F-box protein SKIP28</fullName>
    </submittedName>
</protein>
<evidence type="ECO:0000313" key="2">
    <source>
        <dbReference type="Proteomes" id="UP000634136"/>
    </source>
</evidence>
<dbReference type="PANTHER" id="PTHR13382:SF16">
    <property type="entry name" value="F-BOX PROTEIN SKIP28"/>
    <property type="match status" value="1"/>
</dbReference>
<dbReference type="InterPro" id="IPR050648">
    <property type="entry name" value="F-box_LRR-repeat"/>
</dbReference>
<dbReference type="InterPro" id="IPR032675">
    <property type="entry name" value="LRR_dom_sf"/>
</dbReference>